<dbReference type="PROSITE" id="PS50180">
    <property type="entry name" value="GAE"/>
    <property type="match status" value="1"/>
</dbReference>
<name>A0A8T5GFB3_9ARCH</name>
<proteinExistence type="predicted"/>
<accession>A0A8T5GFB3</accession>
<dbReference type="InterPro" id="IPR018905">
    <property type="entry name" value="A-galactase_NEW3"/>
</dbReference>
<keyword evidence="1" id="KW-1133">Transmembrane helix</keyword>
<comment type="caution">
    <text evidence="3">The sequence shown here is derived from an EMBL/GenBank/DDBJ whole genome shotgun (WGS) entry which is preliminary data.</text>
</comment>
<dbReference type="InterPro" id="IPR008153">
    <property type="entry name" value="GAE_dom"/>
</dbReference>
<evidence type="ECO:0000313" key="4">
    <source>
        <dbReference type="Proteomes" id="UP000722459"/>
    </source>
</evidence>
<dbReference type="AlphaFoldDB" id="A0A8T5GFB3"/>
<evidence type="ECO:0000256" key="1">
    <source>
        <dbReference type="SAM" id="Phobius"/>
    </source>
</evidence>
<keyword evidence="1" id="KW-0812">Transmembrane</keyword>
<evidence type="ECO:0000259" key="2">
    <source>
        <dbReference type="PROSITE" id="PS50180"/>
    </source>
</evidence>
<organism evidence="3 4">
    <name type="scientific">Candidatus Iainarchaeum sp</name>
    <dbReference type="NCBI Taxonomy" id="3101447"/>
    <lineage>
        <taxon>Archaea</taxon>
        <taxon>Candidatus Iainarchaeota</taxon>
        <taxon>Candidatus Iainarchaeia</taxon>
        <taxon>Candidatus Iainarchaeales</taxon>
        <taxon>Candidatus Iainarchaeaceae</taxon>
        <taxon>Candidatus Iainarchaeum</taxon>
    </lineage>
</organism>
<dbReference type="Pfam" id="PF10633">
    <property type="entry name" value="NPCBM_assoc"/>
    <property type="match status" value="1"/>
</dbReference>
<reference evidence="3" key="1">
    <citation type="journal article" date="2021" name="ISME J.">
        <title>Mercury methylation by metabolically versatile and cosmopolitan marine bacteria.</title>
        <authorList>
            <person name="Lin H."/>
            <person name="Ascher D.B."/>
            <person name="Myung Y."/>
            <person name="Lamborg C.H."/>
            <person name="Hallam S.J."/>
            <person name="Gionfriddo C.M."/>
            <person name="Holt K.E."/>
            <person name="Moreau J.W."/>
        </authorList>
    </citation>
    <scope>NUCLEOTIDE SEQUENCE</scope>
    <source>
        <strain evidence="3">SI075_bin30</strain>
    </source>
</reference>
<keyword evidence="1" id="KW-0472">Membrane</keyword>
<gene>
    <name evidence="3" type="ORF">HON47_03690</name>
</gene>
<protein>
    <recommendedName>
        <fullName evidence="2">GAE domain-containing protein</fullName>
    </recommendedName>
</protein>
<feature type="transmembrane region" description="Helical" evidence="1">
    <location>
        <begin position="250"/>
        <end position="269"/>
    </location>
</feature>
<evidence type="ECO:0000313" key="3">
    <source>
        <dbReference type="EMBL" id="MBT4870649.1"/>
    </source>
</evidence>
<dbReference type="Proteomes" id="UP000722459">
    <property type="component" value="Unassembled WGS sequence"/>
</dbReference>
<dbReference type="EMBL" id="JABJNZ010000048">
    <property type="protein sequence ID" value="MBT4870649.1"/>
    <property type="molecule type" value="Genomic_DNA"/>
</dbReference>
<sequence length="289" mass="32939">MKNTNRKNISYVLVALFLILCISMVNANVLFGPSIDKESITKNEVAFLEVTIYNDNNFEVTDYLRLESTDNIKFLESDEKIILQEFGPIKPYEKEVLKIRIKAKDTKEVEGLIYGYYNLDQEGEAQYAFVGRVKIEEKPIFIESETKKNTTSTGEVITTSVKMVNYTKEPLYNVAFEMKVPNGFEVKTPPLFFEKIEAEETVTGTFEVYPPIEALGTQKIILSYGYFDINGPHYFEEEYDFDFAQTDSKLLLGIVGIIILAAAIFLYMGSKKDNKSGLKGTKEKGEEEK</sequence>
<feature type="domain" description="GAE" evidence="2">
    <location>
        <begin position="127"/>
        <end position="244"/>
    </location>
</feature>